<keyword evidence="2" id="KW-1133">Transmembrane helix</keyword>
<dbReference type="EMBL" id="JBANRG010000002">
    <property type="protein sequence ID" value="KAK7470188.1"/>
    <property type="molecule type" value="Genomic_DNA"/>
</dbReference>
<feature type="transmembrane region" description="Helical" evidence="2">
    <location>
        <begin position="150"/>
        <end position="169"/>
    </location>
</feature>
<proteinExistence type="predicted"/>
<comment type="caution">
    <text evidence="4">The sequence shown here is derived from an EMBL/GenBank/DDBJ whole genome shotgun (WGS) entry which is preliminary data.</text>
</comment>
<accession>A0ABR1JZG7</accession>
<feature type="transmembrane region" description="Helical" evidence="2">
    <location>
        <begin position="202"/>
        <end position="227"/>
    </location>
</feature>
<feature type="transmembrane region" description="Helical" evidence="2">
    <location>
        <begin position="83"/>
        <end position="105"/>
    </location>
</feature>
<evidence type="ECO:0000313" key="4">
    <source>
        <dbReference type="EMBL" id="KAK7470188.1"/>
    </source>
</evidence>
<gene>
    <name evidence="4" type="ORF">VKT23_001626</name>
</gene>
<keyword evidence="2" id="KW-0472">Membrane</keyword>
<feature type="region of interest" description="Disordered" evidence="1">
    <location>
        <begin position="1"/>
        <end position="38"/>
    </location>
</feature>
<dbReference type="InterPro" id="IPR045338">
    <property type="entry name" value="DUF6535"/>
</dbReference>
<feature type="transmembrane region" description="Helical" evidence="2">
    <location>
        <begin position="233"/>
        <end position="254"/>
    </location>
</feature>
<keyword evidence="2" id="KW-0812">Transmembrane</keyword>
<evidence type="ECO:0000313" key="5">
    <source>
        <dbReference type="Proteomes" id="UP001498398"/>
    </source>
</evidence>
<feature type="domain" description="DUF6535" evidence="3">
    <location>
        <begin position="58"/>
        <end position="232"/>
    </location>
</feature>
<organism evidence="4 5">
    <name type="scientific">Marasmiellus scandens</name>
    <dbReference type="NCBI Taxonomy" id="2682957"/>
    <lineage>
        <taxon>Eukaryota</taxon>
        <taxon>Fungi</taxon>
        <taxon>Dikarya</taxon>
        <taxon>Basidiomycota</taxon>
        <taxon>Agaricomycotina</taxon>
        <taxon>Agaricomycetes</taxon>
        <taxon>Agaricomycetidae</taxon>
        <taxon>Agaricales</taxon>
        <taxon>Marasmiineae</taxon>
        <taxon>Omphalotaceae</taxon>
        <taxon>Marasmiellus</taxon>
    </lineage>
</organism>
<name>A0ABR1JZG7_9AGAR</name>
<feature type="compositionally biased region" description="Basic and acidic residues" evidence="1">
    <location>
        <begin position="1"/>
        <end position="17"/>
    </location>
</feature>
<protein>
    <recommendedName>
        <fullName evidence="3">DUF6535 domain-containing protein</fullName>
    </recommendedName>
</protein>
<reference evidence="4 5" key="1">
    <citation type="submission" date="2024-01" db="EMBL/GenBank/DDBJ databases">
        <title>A draft genome for the cacao thread blight pathogen Marasmiellus scandens.</title>
        <authorList>
            <person name="Baruah I.K."/>
            <person name="Leung J."/>
            <person name="Bukari Y."/>
            <person name="Amoako-Attah I."/>
            <person name="Meinhardt L.W."/>
            <person name="Bailey B.A."/>
            <person name="Cohen S.P."/>
        </authorList>
    </citation>
    <scope>NUCLEOTIDE SEQUENCE [LARGE SCALE GENOMIC DNA]</scope>
    <source>
        <strain evidence="4 5">GH-19</strain>
    </source>
</reference>
<dbReference type="Pfam" id="PF20153">
    <property type="entry name" value="DUF6535"/>
    <property type="match status" value="1"/>
</dbReference>
<evidence type="ECO:0000256" key="1">
    <source>
        <dbReference type="SAM" id="MobiDB-lite"/>
    </source>
</evidence>
<evidence type="ECO:0000256" key="2">
    <source>
        <dbReference type="SAM" id="Phobius"/>
    </source>
</evidence>
<dbReference type="Proteomes" id="UP001498398">
    <property type="component" value="Unassembled WGS sequence"/>
</dbReference>
<sequence length="617" mass="70457">MERDRSPSPAKTERSFRSNEGVSYLSSEKVDEPESASTRLWKEGDPYRFAPKRRGDSWEQCMRCIDRFDDEICRGWKENIDTLLVFAALFFASSTAFLTESYQWLQDGPDDLSVQLLRQISRQLANAADTPPPNFTPRQFPEAAAVRINTVWFLSLVLSLSTVSLGILCKEWIREHRRDTPTSSAKETLELRQIRSESFEKWGIPILLAAMPLILQLALVLFFAGVVDLLWNLNYIVASFCTIVVAAIVSVLVWTTVVPAYYLATCPETIFSDVPLCPYKSPQTWLFYQLVLLLPSKKIKKHKEEMMFGGWEATDLHILRKHFPNTNSGVRAHLIRGLRWTISMFSDSTIMANHIFHCLQSFPLEVAAIATCQPEEMSKDVIFYNFFRNSSWDPDTGRFLAELFLRQLNSPPQPSRCIDDNLRSFWNLAVIDFIGEDTKPELQLELLYQIIASVQNYIADDRITLLDISPLLIIFPKLWDHPNPSVRERSIVLLEELERWLTSTDATSSNDLQSAFIPNLTSSLTGIIYAENDRSPTSVLICSDRGLRLIRILNELIVTKGIDINAYSMQDMPMTWQDAKEKVVRLTGLSHEYFGVLELPSPSPVQSTEADAEVWAY</sequence>
<evidence type="ECO:0000259" key="3">
    <source>
        <dbReference type="Pfam" id="PF20153"/>
    </source>
</evidence>
<keyword evidence="5" id="KW-1185">Reference proteome</keyword>